<keyword evidence="4" id="KW-1185">Reference proteome</keyword>
<dbReference type="EMBL" id="JAKNSF020000007">
    <property type="protein sequence ID" value="KAK7737595.1"/>
    <property type="molecule type" value="Genomic_DNA"/>
</dbReference>
<dbReference type="InterPro" id="IPR003959">
    <property type="entry name" value="ATPase_AAA_core"/>
</dbReference>
<evidence type="ECO:0000259" key="2">
    <source>
        <dbReference type="SMART" id="SM00382"/>
    </source>
</evidence>
<sequence>MAAPSSPITYPPSSSPAIPPKRPFRDGYQQPARPKARGGFIMEDSDDEEDLPEEPSPKRIMLNDPRETSDFTASNTETDNPPALEVRPTVADQEPISIPDAQPRDAIAVDEEEEARYARLFSRNEAPTETRIPTRIGRDGYAFVTCSGKSDGVLKRTTTTNVAYKDMVAERSRTKEGRAKRAYFGIDIHKLMGDATKEIEASKTKTNPAPSHTIPVIQSVEERSANLRKPKKSMLWTEKYRARNFVDLVGDDFTNRQVLRWLKCWDTVVFPNSARPKPASLRKQGAQQQEEEEKTHRKILMLTGPPGLGKTTLAHVCARQAGYEVIEINASDDRSRDVVKGRIRTSLGTESVKTVEHAKPKPGAKAKVARPACVVVDEVDGVTTGSGASGEGGFVKALIDLVMTDQKNSSGAAGAAAAKKKKKGDDFRQMRPLILICNDVYHPSLRPLRQSGLAEIIRIGKPSVDAVVGRLKAVFEKEGIPCEKDAARKLCESAWGMSNALDAKKGAESAAEGDLRGVMVVGEWVAGRLKAQNSKGPMQLTRQWVDKNIVQDLQHGGGGARGLGRGGVKEIVSRVFQEGAGFPRQADMSVNKKTRHEQPQAQLGFTEHLKKHAIERLREMVDTSGEVERILTDVFSEYPNREFNDDSYLSKPTEAYEWLSFHDDCSSRLYASQEWELAPYLSQPVLACHHLFASPHRPQANTGYDKQWRAAEGDAGAEEAQLPFTGPRADYTAYETIKQNRALLQGLQGQLPPTLMRAFRSPEDIATDFLPYLVRLVSPDVKPVVVGGSSDKGAVASVRRESEKHMVKRGAEVLAEVGIALVKGKIEDSNPSMAGRAQWVYRMDPDLDMLSTFETAGAHVLAAQIPVRYAVRQVLDQELQKTIAQRETAARQARFRAGMGGGAPEPEQHDLLPHDDKENATAGKKALPIMPTIVKKDFFGRVVLEKPLHEIDGNGGGQKKGQAADKEENKVWVTYHEGLNNAVRKPITLEDFLKGLLSDPAKSAYENALDILKKTLTVDEYSTPWLQRQSSMRDVRDAVVRAMEEYKAKSKGNKVQEWLSSCSERVMYYGAIFDTFAQHHPEYVSLAWGAMKFLFISVLNHEELLSEISKAISNLADVLPRTELHSILYPTARMQEAVSLLYAKIMEFVVKAIKWCKKGKTRHAIAAIAHPFELKFKNIIDEITRRSRAVDELAHAASKAEIRDLHFTVHQMHKSIAHLTEMMAFQQQQQTLHNQFIQESSILQINAKAPQADITDTAARSYTVET</sequence>
<dbReference type="SMART" id="SM00382">
    <property type="entry name" value="AAA"/>
    <property type="match status" value="1"/>
</dbReference>
<dbReference type="Gene3D" id="3.40.50.300">
    <property type="entry name" value="P-loop containing nucleotide triphosphate hydrolases"/>
    <property type="match status" value="1"/>
</dbReference>
<reference evidence="3 4" key="1">
    <citation type="submission" date="2024-02" db="EMBL/GenBank/DDBJ databases">
        <title>De novo assembly and annotation of 12 fungi associated with fruit tree decline syndrome in Ontario, Canada.</title>
        <authorList>
            <person name="Sulman M."/>
            <person name="Ellouze W."/>
            <person name="Ilyukhin E."/>
        </authorList>
    </citation>
    <scope>NUCLEOTIDE SEQUENCE [LARGE SCALE GENOMIC DNA]</scope>
    <source>
        <strain evidence="3 4">M169</strain>
    </source>
</reference>
<dbReference type="CDD" id="cd00009">
    <property type="entry name" value="AAA"/>
    <property type="match status" value="1"/>
</dbReference>
<dbReference type="PANTHER" id="PTHR23389:SF3">
    <property type="entry name" value="CHROMOSOME TRANSMISSION FIDELITY PROTEIN 18 HOMOLOG"/>
    <property type="match status" value="1"/>
</dbReference>
<proteinExistence type="predicted"/>
<dbReference type="PANTHER" id="PTHR23389">
    <property type="entry name" value="CHROMOSOME TRANSMISSION FIDELITY FACTOR 18"/>
    <property type="match status" value="1"/>
</dbReference>
<feature type="region of interest" description="Disordered" evidence="1">
    <location>
        <begin position="897"/>
        <end position="918"/>
    </location>
</feature>
<feature type="compositionally biased region" description="Acidic residues" evidence="1">
    <location>
        <begin position="43"/>
        <end position="53"/>
    </location>
</feature>
<feature type="compositionally biased region" description="Polar residues" evidence="1">
    <location>
        <begin position="70"/>
        <end position="79"/>
    </location>
</feature>
<evidence type="ECO:0000313" key="4">
    <source>
        <dbReference type="Proteomes" id="UP001430848"/>
    </source>
</evidence>
<feature type="region of interest" description="Disordered" evidence="1">
    <location>
        <begin position="1"/>
        <end position="84"/>
    </location>
</feature>
<dbReference type="Pfam" id="PF00004">
    <property type="entry name" value="AAA"/>
    <property type="match status" value="1"/>
</dbReference>
<organism evidence="3 4">
    <name type="scientific">Diaporthe eres</name>
    <name type="common">Phomopsis oblonga</name>
    <dbReference type="NCBI Taxonomy" id="83184"/>
    <lineage>
        <taxon>Eukaryota</taxon>
        <taxon>Fungi</taxon>
        <taxon>Dikarya</taxon>
        <taxon>Ascomycota</taxon>
        <taxon>Pezizomycotina</taxon>
        <taxon>Sordariomycetes</taxon>
        <taxon>Sordariomycetidae</taxon>
        <taxon>Diaporthales</taxon>
        <taxon>Diaporthaceae</taxon>
        <taxon>Diaporthe</taxon>
        <taxon>Diaporthe eres species complex</taxon>
    </lineage>
</organism>
<name>A0ABR1PIG7_DIAER</name>
<feature type="compositionally biased region" description="Pro residues" evidence="1">
    <location>
        <begin position="9"/>
        <end position="21"/>
    </location>
</feature>
<feature type="region of interest" description="Disordered" evidence="1">
    <location>
        <begin position="275"/>
        <end position="294"/>
    </location>
</feature>
<dbReference type="Pfam" id="PF24809">
    <property type="entry name" value="DUF7708"/>
    <property type="match status" value="1"/>
</dbReference>
<feature type="domain" description="AAA+ ATPase" evidence="2">
    <location>
        <begin position="296"/>
        <end position="463"/>
    </location>
</feature>
<comment type="caution">
    <text evidence="3">The sequence shown here is derived from an EMBL/GenBank/DDBJ whole genome shotgun (WGS) entry which is preliminary data.</text>
</comment>
<accession>A0ABR1PIG7</accession>
<dbReference type="Proteomes" id="UP001430848">
    <property type="component" value="Unassembled WGS sequence"/>
</dbReference>
<evidence type="ECO:0000313" key="3">
    <source>
        <dbReference type="EMBL" id="KAK7737595.1"/>
    </source>
</evidence>
<protein>
    <submittedName>
        <fullName evidence="3">Chromosome transmission fidelity protein 18</fullName>
    </submittedName>
</protein>
<dbReference type="InterPro" id="IPR056125">
    <property type="entry name" value="DUF7708"/>
</dbReference>
<evidence type="ECO:0000256" key="1">
    <source>
        <dbReference type="SAM" id="MobiDB-lite"/>
    </source>
</evidence>
<dbReference type="SUPFAM" id="SSF52540">
    <property type="entry name" value="P-loop containing nucleoside triphosphate hydrolases"/>
    <property type="match status" value="1"/>
</dbReference>
<feature type="compositionally biased region" description="Basic and acidic residues" evidence="1">
    <location>
        <begin position="906"/>
        <end position="918"/>
    </location>
</feature>
<dbReference type="InterPro" id="IPR027417">
    <property type="entry name" value="P-loop_NTPase"/>
</dbReference>
<dbReference type="InterPro" id="IPR003593">
    <property type="entry name" value="AAA+_ATPase"/>
</dbReference>
<gene>
    <name evidence="3" type="primary">ctf18</name>
    <name evidence="3" type="ORF">SLS63_002724</name>
</gene>